<sequence>MILRSMATILHSPRPTRDQTPAPAAAETNALQTVLAELQQLREERQQERQERQRMQAEMHQMEQRLTQLSAPQIIPERSVDASVGGGGMAPLVSLGFKLKPDVFDGMILLRKFFTQFSLIARANGWDESAKAVALASCLKGKARS</sequence>
<reference evidence="2" key="1">
    <citation type="journal article" date="2018" name="Genome Res.">
        <title>The genomic architecture and molecular evolution of ant odorant receptors.</title>
        <authorList>
            <person name="McKenzie S.K."/>
            <person name="Kronauer D.J.C."/>
        </authorList>
    </citation>
    <scope>NUCLEOTIDE SEQUENCE [LARGE SCALE GENOMIC DNA]</scope>
    <source>
        <strain evidence="2">Clonal line C1</strain>
    </source>
</reference>
<name>A0A3L8DEZ1_OOCBI</name>
<feature type="region of interest" description="Disordered" evidence="1">
    <location>
        <begin position="1"/>
        <end position="26"/>
    </location>
</feature>
<protein>
    <submittedName>
        <fullName evidence="2">Uncharacterized protein</fullName>
    </submittedName>
</protein>
<evidence type="ECO:0000313" key="2">
    <source>
        <dbReference type="EMBL" id="RLU18891.1"/>
    </source>
</evidence>
<reference evidence="2" key="2">
    <citation type="submission" date="2018-07" db="EMBL/GenBank/DDBJ databases">
        <authorList>
            <person name="Mckenzie S.K."/>
            <person name="Kronauer D.J.C."/>
        </authorList>
    </citation>
    <scope>NUCLEOTIDE SEQUENCE</scope>
    <source>
        <strain evidence="2">Clonal line C1</strain>
    </source>
</reference>
<gene>
    <name evidence="2" type="ORF">DMN91_009249</name>
</gene>
<accession>A0A3L8DEZ1</accession>
<comment type="caution">
    <text evidence="2">The sequence shown here is derived from an EMBL/GenBank/DDBJ whole genome shotgun (WGS) entry which is preliminary data.</text>
</comment>
<feature type="region of interest" description="Disordered" evidence="1">
    <location>
        <begin position="42"/>
        <end position="63"/>
    </location>
</feature>
<proteinExistence type="predicted"/>
<evidence type="ECO:0000256" key="1">
    <source>
        <dbReference type="SAM" id="MobiDB-lite"/>
    </source>
</evidence>
<dbReference type="EMBL" id="QOIP01000009">
    <property type="protein sequence ID" value="RLU18891.1"/>
    <property type="molecule type" value="Genomic_DNA"/>
</dbReference>
<dbReference type="AlphaFoldDB" id="A0A3L8DEZ1"/>
<organism evidence="2">
    <name type="scientific">Ooceraea biroi</name>
    <name type="common">Clonal raider ant</name>
    <name type="synonym">Cerapachys biroi</name>
    <dbReference type="NCBI Taxonomy" id="2015173"/>
    <lineage>
        <taxon>Eukaryota</taxon>
        <taxon>Metazoa</taxon>
        <taxon>Ecdysozoa</taxon>
        <taxon>Arthropoda</taxon>
        <taxon>Hexapoda</taxon>
        <taxon>Insecta</taxon>
        <taxon>Pterygota</taxon>
        <taxon>Neoptera</taxon>
        <taxon>Endopterygota</taxon>
        <taxon>Hymenoptera</taxon>
        <taxon>Apocrita</taxon>
        <taxon>Aculeata</taxon>
        <taxon>Formicoidea</taxon>
        <taxon>Formicidae</taxon>
        <taxon>Dorylinae</taxon>
        <taxon>Ooceraea</taxon>
    </lineage>
</organism>
<dbReference type="Proteomes" id="UP000279307">
    <property type="component" value="Chromosome 9"/>
</dbReference>